<keyword evidence="4" id="KW-1185">Reference proteome</keyword>
<feature type="transmembrane region" description="Helical" evidence="1">
    <location>
        <begin position="24"/>
        <end position="45"/>
    </location>
</feature>
<feature type="transmembrane region" description="Helical" evidence="1">
    <location>
        <begin position="97"/>
        <end position="118"/>
    </location>
</feature>
<evidence type="ECO:0000256" key="1">
    <source>
        <dbReference type="SAM" id="Phobius"/>
    </source>
</evidence>
<sequence length="410" mass="46034">MSADPSSDPAAAAALAAVLKEAAYYIQATQMIFCALYAVTLWDWLVSIQREYRLIWKSPWSVIKVLYLLCRYWVILVVPYVLWVFTQDHTEEECWKLYKSPVALAMWNQVWSEGVLLIRTYAFLGNKKSVLIPLIVGLLGVIAYQLYVDNTQMTLLPFLNPAGGPCFPTVRYTNSPHIMLFFVAPLIFDTGVTILTIWRALQIRKQSGGAGSPLLKTFVSEGIFYFMLISAANLANAIFYWQPKQVMSALLIPMSIMFPDILACRMILGLRERGVRHTSGHNTSAHYSHSARKISNANQLQLAATGKTGNTPPAPDAGVVTNMGFNHELTTFSRTRAGDSESMVGRDVKTVPYEMEDEAGPDERQARNGIRVDIESHRYYEERSDEHMHKLPITINNGGFIPMPPCPALY</sequence>
<dbReference type="HOGENOM" id="CLU_671197_0_0_1"/>
<keyword evidence="1" id="KW-0812">Transmembrane</keyword>
<dbReference type="Proteomes" id="UP000054248">
    <property type="component" value="Unassembled WGS sequence"/>
</dbReference>
<dbReference type="EMBL" id="KN822952">
    <property type="protein sequence ID" value="KIO32888.1"/>
    <property type="molecule type" value="Genomic_DNA"/>
</dbReference>
<dbReference type="InterPro" id="IPR045340">
    <property type="entry name" value="DUF6533"/>
</dbReference>
<reference evidence="3 4" key="1">
    <citation type="submission" date="2014-04" db="EMBL/GenBank/DDBJ databases">
        <authorList>
            <consortium name="DOE Joint Genome Institute"/>
            <person name="Kuo A."/>
            <person name="Girlanda M."/>
            <person name="Perotto S."/>
            <person name="Kohler A."/>
            <person name="Nagy L.G."/>
            <person name="Floudas D."/>
            <person name="Copeland A."/>
            <person name="Barry K.W."/>
            <person name="Cichocki N."/>
            <person name="Veneault-Fourrey C."/>
            <person name="LaButti K."/>
            <person name="Lindquist E.A."/>
            <person name="Lipzen A."/>
            <person name="Lundell T."/>
            <person name="Morin E."/>
            <person name="Murat C."/>
            <person name="Sun H."/>
            <person name="Tunlid A."/>
            <person name="Henrissat B."/>
            <person name="Grigoriev I.V."/>
            <person name="Hibbett D.S."/>
            <person name="Martin F."/>
            <person name="Nordberg H.P."/>
            <person name="Cantor M.N."/>
            <person name="Hua S.X."/>
        </authorList>
    </citation>
    <scope>NUCLEOTIDE SEQUENCE [LARGE SCALE GENOMIC DNA]</scope>
    <source>
        <strain evidence="3 4">MUT 4182</strain>
    </source>
</reference>
<dbReference type="AlphaFoldDB" id="A0A0C3LG18"/>
<feature type="transmembrane region" description="Helical" evidence="1">
    <location>
        <begin position="247"/>
        <end position="268"/>
    </location>
</feature>
<evidence type="ECO:0000313" key="4">
    <source>
        <dbReference type="Proteomes" id="UP000054248"/>
    </source>
</evidence>
<feature type="transmembrane region" description="Helical" evidence="1">
    <location>
        <begin position="65"/>
        <end position="85"/>
    </location>
</feature>
<feature type="transmembrane region" description="Helical" evidence="1">
    <location>
        <begin position="130"/>
        <end position="148"/>
    </location>
</feature>
<feature type="transmembrane region" description="Helical" evidence="1">
    <location>
        <begin position="178"/>
        <end position="201"/>
    </location>
</feature>
<accession>A0A0C3LG18</accession>
<organism evidence="3 4">
    <name type="scientific">Tulasnella calospora MUT 4182</name>
    <dbReference type="NCBI Taxonomy" id="1051891"/>
    <lineage>
        <taxon>Eukaryota</taxon>
        <taxon>Fungi</taxon>
        <taxon>Dikarya</taxon>
        <taxon>Basidiomycota</taxon>
        <taxon>Agaricomycotina</taxon>
        <taxon>Agaricomycetes</taxon>
        <taxon>Cantharellales</taxon>
        <taxon>Tulasnellaceae</taxon>
        <taxon>Tulasnella</taxon>
    </lineage>
</organism>
<dbReference type="STRING" id="1051891.A0A0C3LG18"/>
<keyword evidence="1" id="KW-0472">Membrane</keyword>
<evidence type="ECO:0000259" key="2">
    <source>
        <dbReference type="Pfam" id="PF20151"/>
    </source>
</evidence>
<feature type="domain" description="DUF6533" evidence="2">
    <location>
        <begin position="34"/>
        <end position="76"/>
    </location>
</feature>
<protein>
    <recommendedName>
        <fullName evidence="2">DUF6533 domain-containing protein</fullName>
    </recommendedName>
</protein>
<feature type="transmembrane region" description="Helical" evidence="1">
    <location>
        <begin position="222"/>
        <end position="241"/>
    </location>
</feature>
<name>A0A0C3LG18_9AGAM</name>
<evidence type="ECO:0000313" key="3">
    <source>
        <dbReference type="EMBL" id="KIO32888.1"/>
    </source>
</evidence>
<gene>
    <name evidence="3" type="ORF">M407DRAFT_18346</name>
</gene>
<dbReference type="OrthoDB" id="2549021at2759"/>
<reference evidence="4" key="2">
    <citation type="submission" date="2015-01" db="EMBL/GenBank/DDBJ databases">
        <title>Evolutionary Origins and Diversification of the Mycorrhizal Mutualists.</title>
        <authorList>
            <consortium name="DOE Joint Genome Institute"/>
            <consortium name="Mycorrhizal Genomics Consortium"/>
            <person name="Kohler A."/>
            <person name="Kuo A."/>
            <person name="Nagy L.G."/>
            <person name="Floudas D."/>
            <person name="Copeland A."/>
            <person name="Barry K.W."/>
            <person name="Cichocki N."/>
            <person name="Veneault-Fourrey C."/>
            <person name="LaButti K."/>
            <person name="Lindquist E.A."/>
            <person name="Lipzen A."/>
            <person name="Lundell T."/>
            <person name="Morin E."/>
            <person name="Murat C."/>
            <person name="Riley R."/>
            <person name="Ohm R."/>
            <person name="Sun H."/>
            <person name="Tunlid A."/>
            <person name="Henrissat B."/>
            <person name="Grigoriev I.V."/>
            <person name="Hibbett D.S."/>
            <person name="Martin F."/>
        </authorList>
    </citation>
    <scope>NUCLEOTIDE SEQUENCE [LARGE SCALE GENOMIC DNA]</scope>
    <source>
        <strain evidence="4">MUT 4182</strain>
    </source>
</reference>
<dbReference type="Pfam" id="PF20151">
    <property type="entry name" value="DUF6533"/>
    <property type="match status" value="1"/>
</dbReference>
<keyword evidence="1" id="KW-1133">Transmembrane helix</keyword>
<proteinExistence type="predicted"/>